<feature type="region of interest" description="Disordered" evidence="2">
    <location>
        <begin position="1"/>
        <end position="31"/>
    </location>
</feature>
<organism evidence="4 5">
    <name type="scientific">Equus caballus</name>
    <name type="common">Horse</name>
    <dbReference type="NCBI Taxonomy" id="9796"/>
    <lineage>
        <taxon>Eukaryota</taxon>
        <taxon>Metazoa</taxon>
        <taxon>Chordata</taxon>
        <taxon>Craniata</taxon>
        <taxon>Vertebrata</taxon>
        <taxon>Euteleostomi</taxon>
        <taxon>Mammalia</taxon>
        <taxon>Eutheria</taxon>
        <taxon>Laurasiatheria</taxon>
        <taxon>Perissodactyla</taxon>
        <taxon>Equidae</taxon>
        <taxon>Equus</taxon>
    </lineage>
</organism>
<dbReference type="AlphaFoldDB" id="F7DKX3"/>
<dbReference type="InterPro" id="IPR045325">
    <property type="entry name" value="TMEM70/TMEM186/TMEM223"/>
</dbReference>
<dbReference type="GO" id="GO:0031966">
    <property type="term" value="C:mitochondrial membrane"/>
    <property type="evidence" value="ECO:0000318"/>
    <property type="project" value="GO_Central"/>
</dbReference>
<keyword evidence="3" id="KW-1133">Transmembrane helix</keyword>
<feature type="compositionally biased region" description="Basic and acidic residues" evidence="2">
    <location>
        <begin position="177"/>
        <end position="188"/>
    </location>
</feature>
<dbReference type="PANTHER" id="PTHR13281:SF0">
    <property type="entry name" value="TRANSMEMBRANE PROTEIN 70, MITOCHONDRIAL"/>
    <property type="match status" value="1"/>
</dbReference>
<evidence type="ECO:0000256" key="1">
    <source>
        <dbReference type="ARBA" id="ARBA00005280"/>
    </source>
</evidence>
<dbReference type="HOGENOM" id="CLU_096509_1_1_1"/>
<evidence type="ECO:0000256" key="2">
    <source>
        <dbReference type="SAM" id="MobiDB-lite"/>
    </source>
</evidence>
<dbReference type="Proteomes" id="UP000002281">
    <property type="component" value="Chromosome 9"/>
</dbReference>
<keyword evidence="5" id="KW-1185">Reference proteome</keyword>
<evidence type="ECO:0000256" key="3">
    <source>
        <dbReference type="SAM" id="Phobius"/>
    </source>
</evidence>
<evidence type="ECO:0000313" key="6">
    <source>
        <dbReference type="VGNC" id="VGNC:56311"/>
    </source>
</evidence>
<dbReference type="GO" id="GO:0033615">
    <property type="term" value="P:mitochondrial proton-transporting ATP synthase complex assembly"/>
    <property type="evidence" value="ECO:0000318"/>
    <property type="project" value="GO_Central"/>
</dbReference>
<evidence type="ECO:0000313" key="4">
    <source>
        <dbReference type="Ensembl" id="ENSECAP00000000005.3"/>
    </source>
</evidence>
<name>F7DKX3_HORSE</name>
<protein>
    <submittedName>
        <fullName evidence="4">Transmembrane protein 70</fullName>
    </submittedName>
</protein>
<dbReference type="Ensembl" id="ENSECAT00000000005.3">
    <property type="protein sequence ID" value="ENSECAP00000000005.3"/>
    <property type="gene ID" value="ENSECAG00000000007.4"/>
</dbReference>
<proteinExistence type="inferred from homology"/>
<feature type="compositionally biased region" description="Low complexity" evidence="2">
    <location>
        <begin position="101"/>
        <end position="136"/>
    </location>
</feature>
<keyword evidence="3" id="KW-0812">Transmembrane</keyword>
<keyword evidence="3" id="KW-0472">Membrane</keyword>
<feature type="transmembrane region" description="Helical" evidence="3">
    <location>
        <begin position="280"/>
        <end position="300"/>
    </location>
</feature>
<dbReference type="GeneTree" id="ENSGT00390000018710"/>
<evidence type="ECO:0000313" key="5">
    <source>
        <dbReference type="Proteomes" id="UP000002281"/>
    </source>
</evidence>
<feature type="transmembrane region" description="Helical" evidence="3">
    <location>
        <begin position="249"/>
        <end position="268"/>
    </location>
</feature>
<reference evidence="4 5" key="1">
    <citation type="journal article" date="2009" name="Science">
        <title>Genome sequence, comparative analysis, and population genetics of the domestic horse.</title>
        <authorList>
            <consortium name="Broad Institute Genome Sequencing Platform"/>
            <consortium name="Broad Institute Whole Genome Assembly Team"/>
            <person name="Wade C.M."/>
            <person name="Giulotto E."/>
            <person name="Sigurdsson S."/>
            <person name="Zoli M."/>
            <person name="Gnerre S."/>
            <person name="Imsland F."/>
            <person name="Lear T.L."/>
            <person name="Adelson D.L."/>
            <person name="Bailey E."/>
            <person name="Bellone R.R."/>
            <person name="Bloecker H."/>
            <person name="Distl O."/>
            <person name="Edgar R.C."/>
            <person name="Garber M."/>
            <person name="Leeb T."/>
            <person name="Mauceli E."/>
            <person name="MacLeod J.N."/>
            <person name="Penedo M.C.T."/>
            <person name="Raison J.M."/>
            <person name="Sharpe T."/>
            <person name="Vogel J."/>
            <person name="Andersson L."/>
            <person name="Antczak D.F."/>
            <person name="Biagi T."/>
            <person name="Binns M.M."/>
            <person name="Chowdhary B.P."/>
            <person name="Coleman S.J."/>
            <person name="Della Valle G."/>
            <person name="Fryc S."/>
            <person name="Guerin G."/>
            <person name="Hasegawa T."/>
            <person name="Hill E.W."/>
            <person name="Jurka J."/>
            <person name="Kiialainen A."/>
            <person name="Lindgren G."/>
            <person name="Liu J."/>
            <person name="Magnani E."/>
            <person name="Mickelson J.R."/>
            <person name="Murray J."/>
            <person name="Nergadze S.G."/>
            <person name="Onofrio R."/>
            <person name="Pedroni S."/>
            <person name="Piras M.F."/>
            <person name="Raudsepp T."/>
            <person name="Rocchi M."/>
            <person name="Roeed K.H."/>
            <person name="Ryder O.A."/>
            <person name="Searle S."/>
            <person name="Skow L."/>
            <person name="Swinburne J.E."/>
            <person name="Syvaenen A.C."/>
            <person name="Tozaki T."/>
            <person name="Valberg S.J."/>
            <person name="Vaudin M."/>
            <person name="White J.R."/>
            <person name="Zody M.C."/>
            <person name="Lander E.S."/>
            <person name="Lindblad-Toh K."/>
        </authorList>
    </citation>
    <scope>NUCLEOTIDE SEQUENCE [LARGE SCALE GENOMIC DNA]</scope>
    <source>
        <strain evidence="4 5">Thoroughbred</strain>
    </source>
</reference>
<dbReference type="InterPro" id="IPR009724">
    <property type="entry name" value="TMEM70"/>
</dbReference>
<feature type="compositionally biased region" description="Basic residues" evidence="2">
    <location>
        <begin position="147"/>
        <end position="159"/>
    </location>
</feature>
<feature type="compositionally biased region" description="Low complexity" evidence="2">
    <location>
        <begin position="67"/>
        <end position="76"/>
    </location>
</feature>
<feature type="region of interest" description="Disordered" evidence="2">
    <location>
        <begin position="57"/>
        <end position="188"/>
    </location>
</feature>
<dbReference type="Pfam" id="PF06979">
    <property type="entry name" value="TMEM70"/>
    <property type="match status" value="1"/>
</dbReference>
<dbReference type="Bgee" id="ENSECAG00000000007">
    <property type="expression patterns" value="Expressed in gluteus medius and 23 other cell types or tissues"/>
</dbReference>
<comment type="similarity">
    <text evidence="1">Belongs to the TMEM70 family.</text>
</comment>
<accession>F7DKX3</accession>
<gene>
    <name evidence="4 6" type="primary">TMEM70</name>
</gene>
<sequence length="397" mass="42740">AQPAGNAHGGGGGGPRILRTRGRPSQPAGLEGAGRAWLLQATGPVRSRASRVPVLTARPLARDAASGVGRPAGGRTAARRAEDSVVGARRAPGPRGGRLAGGLPQRLGGAAGSRAAAPASRASAGRPCEGSRAGARAGVGGASARGPRARGPRLPRRRGCPVAGALFPRGRGGGGPRPRDQAPRGREEPLQSSYFYGRFQALYRWLQILRIPVCWERCVRCLHTQLEKSEDGRLIYTGNLARTVFGVKCFSYSTSLISLAFLPYIFAQNNIIFGSLPLQILFYGIIGSFTVITPVLLHFITKGYVVRLYHEATTDTYKAITYNVVLSETSTVFHQNDVKIPDSTHVFTTFYAKTKSLLVNPVLFANPEDYNHLMGYDKPFTFDMEEAGEKKQLQDEK</sequence>
<dbReference type="VGNC" id="VGNC:56311">
    <property type="gene designation" value="TMEM70"/>
</dbReference>
<dbReference type="PANTHER" id="PTHR13281">
    <property type="entry name" value="TRANSMEMBRANE PROTEIN 70, MITOCHONDRIAL"/>
    <property type="match status" value="1"/>
</dbReference>
<reference evidence="4" key="3">
    <citation type="submission" date="2025-09" db="UniProtKB">
        <authorList>
            <consortium name="Ensembl"/>
        </authorList>
    </citation>
    <scope>IDENTIFICATION</scope>
    <source>
        <strain evidence="4">Thoroughbred</strain>
    </source>
</reference>
<reference evidence="4" key="2">
    <citation type="submission" date="2025-08" db="UniProtKB">
        <authorList>
            <consortium name="Ensembl"/>
        </authorList>
    </citation>
    <scope>IDENTIFICATION</scope>
    <source>
        <strain evidence="4">Thoroughbred</strain>
    </source>
</reference>
<dbReference type="ExpressionAtlas" id="F7DKX3">
    <property type="expression patterns" value="baseline"/>
</dbReference>